<dbReference type="RefSeq" id="XP_001028037.1">
    <property type="nucleotide sequence ID" value="XM_001028037.3"/>
</dbReference>
<proteinExistence type="predicted"/>
<dbReference type="AlphaFoldDB" id="I7LY67"/>
<evidence type="ECO:0000256" key="1">
    <source>
        <dbReference type="SAM" id="MobiDB-lite"/>
    </source>
</evidence>
<evidence type="ECO:0000313" key="3">
    <source>
        <dbReference type="EMBL" id="EAS07795.1"/>
    </source>
</evidence>
<keyword evidence="4" id="KW-1185">Reference proteome</keyword>
<gene>
    <name evidence="3" type="ORF">TTHERM_00526260</name>
</gene>
<dbReference type="InParanoid" id="I7LY67"/>
<dbReference type="KEGG" id="tet:TTHERM_00526260"/>
<organism evidence="3 4">
    <name type="scientific">Tetrahymena thermophila (strain SB210)</name>
    <dbReference type="NCBI Taxonomy" id="312017"/>
    <lineage>
        <taxon>Eukaryota</taxon>
        <taxon>Sar</taxon>
        <taxon>Alveolata</taxon>
        <taxon>Ciliophora</taxon>
        <taxon>Intramacronucleata</taxon>
        <taxon>Oligohymenophorea</taxon>
        <taxon>Hymenostomatida</taxon>
        <taxon>Tetrahymenina</taxon>
        <taxon>Tetrahymenidae</taxon>
        <taxon>Tetrahymena</taxon>
    </lineage>
</organism>
<feature type="region of interest" description="Disordered" evidence="1">
    <location>
        <begin position="281"/>
        <end position="333"/>
    </location>
</feature>
<dbReference type="SMART" id="SM00336">
    <property type="entry name" value="BBOX"/>
    <property type="match status" value="1"/>
</dbReference>
<dbReference type="EMBL" id="GG662209">
    <property type="protein sequence ID" value="EAS07795.1"/>
    <property type="molecule type" value="Genomic_DNA"/>
</dbReference>
<dbReference type="InterPro" id="IPR000315">
    <property type="entry name" value="Znf_B-box"/>
</dbReference>
<dbReference type="GeneID" id="7839244"/>
<accession>I7LY67</accession>
<name>I7LY67_TETTS</name>
<feature type="compositionally biased region" description="Polar residues" evidence="1">
    <location>
        <begin position="283"/>
        <end position="308"/>
    </location>
</feature>
<reference evidence="4" key="1">
    <citation type="journal article" date="2006" name="PLoS Biol.">
        <title>Macronuclear genome sequence of the ciliate Tetrahymena thermophila, a model eukaryote.</title>
        <authorList>
            <person name="Eisen J.A."/>
            <person name="Coyne R.S."/>
            <person name="Wu M."/>
            <person name="Wu D."/>
            <person name="Thiagarajan M."/>
            <person name="Wortman J.R."/>
            <person name="Badger J.H."/>
            <person name="Ren Q."/>
            <person name="Amedeo P."/>
            <person name="Jones K.M."/>
            <person name="Tallon L.J."/>
            <person name="Delcher A.L."/>
            <person name="Salzberg S.L."/>
            <person name="Silva J.C."/>
            <person name="Haas B.J."/>
            <person name="Majoros W.H."/>
            <person name="Farzad M."/>
            <person name="Carlton J.M."/>
            <person name="Smith R.K. Jr."/>
            <person name="Garg J."/>
            <person name="Pearlman R.E."/>
            <person name="Karrer K.M."/>
            <person name="Sun L."/>
            <person name="Manning G."/>
            <person name="Elde N.C."/>
            <person name="Turkewitz A.P."/>
            <person name="Asai D.J."/>
            <person name="Wilkes D.E."/>
            <person name="Wang Y."/>
            <person name="Cai H."/>
            <person name="Collins K."/>
            <person name="Stewart B.A."/>
            <person name="Lee S.R."/>
            <person name="Wilamowska K."/>
            <person name="Weinberg Z."/>
            <person name="Ruzzo W.L."/>
            <person name="Wloga D."/>
            <person name="Gaertig J."/>
            <person name="Frankel J."/>
            <person name="Tsao C.-C."/>
            <person name="Gorovsky M.A."/>
            <person name="Keeling P.J."/>
            <person name="Waller R.F."/>
            <person name="Patron N.J."/>
            <person name="Cherry J.M."/>
            <person name="Stover N.A."/>
            <person name="Krieger C.J."/>
            <person name="del Toro C."/>
            <person name="Ryder H.F."/>
            <person name="Williamson S.C."/>
            <person name="Barbeau R.A."/>
            <person name="Hamilton E.P."/>
            <person name="Orias E."/>
        </authorList>
    </citation>
    <scope>NUCLEOTIDE SEQUENCE [LARGE SCALE GENOMIC DNA]</scope>
    <source>
        <strain evidence="4">SB210</strain>
    </source>
</reference>
<feature type="compositionally biased region" description="Polar residues" evidence="1">
    <location>
        <begin position="317"/>
        <end position="333"/>
    </location>
</feature>
<evidence type="ECO:0000313" key="4">
    <source>
        <dbReference type="Proteomes" id="UP000009168"/>
    </source>
</evidence>
<protein>
    <recommendedName>
        <fullName evidence="2">B box-type domain-containing protein</fullName>
    </recommendedName>
</protein>
<sequence length="468" mass="53663">MKTLQSDDKIVFKQKALCQQSQAHQKKEAVYVCIEKNCAKVALCQTCVQEKHKGHSVEQIEDIKLRAIKFIESQGKLQQNKEIILLEQVEQTINERFLSMQVALGRALKNFNERIHMYKECIKREQLDILYQIEYACEAIKGGKNINNDQFNKHLSLLNASIIDAGCAAGLVKPAENFLMIKKVDVIRAELQTMSEKLFKYYQNFQETFSKYNEQFNKIFAEGVEEDDQADLKLKLFKNIPSARQSISIHGDVKSKSGNEDSFDLIDSLQFLVNEISDDEDNASAQGANHSSAEAEISNDNRSISSAPRKSLRKQNNRSQRPSIRKVPSSNEKNNILIQIDDDSFAQLEEQENQDNNIGEITCEIPKQDDKEKCVDKVLGIYEQVEQIDDDCPSKAQFNLMQDYSKCYPITKFVIQIVCSQNDQYFVFYKLANGTTSMRGPFENEEGAIKYYEQKIEEQRQSVLKSIC</sequence>
<dbReference type="HOGENOM" id="CLU_584617_0_0_1"/>
<dbReference type="Proteomes" id="UP000009168">
    <property type="component" value="Unassembled WGS sequence"/>
</dbReference>
<evidence type="ECO:0000259" key="2">
    <source>
        <dbReference type="SMART" id="SM00336"/>
    </source>
</evidence>
<dbReference type="GO" id="GO:0008270">
    <property type="term" value="F:zinc ion binding"/>
    <property type="evidence" value="ECO:0007669"/>
    <property type="project" value="InterPro"/>
</dbReference>
<feature type="domain" description="B box-type" evidence="2">
    <location>
        <begin position="13"/>
        <end position="60"/>
    </location>
</feature>